<dbReference type="Proteomes" id="UP001204621">
    <property type="component" value="Unassembled WGS sequence"/>
</dbReference>
<feature type="compositionally biased region" description="Basic and acidic residues" evidence="1">
    <location>
        <begin position="39"/>
        <end position="48"/>
    </location>
</feature>
<dbReference type="RefSeq" id="WP_258812855.1">
    <property type="nucleotide sequence ID" value="NZ_JANUGU010000005.1"/>
</dbReference>
<evidence type="ECO:0008006" key="5">
    <source>
        <dbReference type="Google" id="ProtNLM"/>
    </source>
</evidence>
<comment type="caution">
    <text evidence="3">The sequence shown here is derived from an EMBL/GenBank/DDBJ whole genome shotgun (WGS) entry which is preliminary data.</text>
</comment>
<feature type="chain" id="PRO_5046428519" description="DUF2782 domain-containing protein" evidence="2">
    <location>
        <begin position="23"/>
        <end position="154"/>
    </location>
</feature>
<gene>
    <name evidence="3" type="ORF">NX778_16475</name>
</gene>
<feature type="compositionally biased region" description="Low complexity" evidence="1">
    <location>
        <begin position="22"/>
        <end position="31"/>
    </location>
</feature>
<proteinExistence type="predicted"/>
<feature type="region of interest" description="Disordered" evidence="1">
    <location>
        <begin position="22"/>
        <end position="154"/>
    </location>
</feature>
<dbReference type="EMBL" id="JANUGU010000005">
    <property type="protein sequence ID" value="MCS0659667.1"/>
    <property type="molecule type" value="Genomic_DNA"/>
</dbReference>
<evidence type="ECO:0000256" key="1">
    <source>
        <dbReference type="SAM" id="MobiDB-lite"/>
    </source>
</evidence>
<evidence type="ECO:0000313" key="3">
    <source>
        <dbReference type="EMBL" id="MCS0659667.1"/>
    </source>
</evidence>
<keyword evidence="2" id="KW-0732">Signal</keyword>
<accession>A0ABT2D0B7</accession>
<evidence type="ECO:0000256" key="2">
    <source>
        <dbReference type="SAM" id="SignalP"/>
    </source>
</evidence>
<keyword evidence="4" id="KW-1185">Reference proteome</keyword>
<name>A0ABT2D0B7_9BURK</name>
<sequence>MSRSSLILKLAPLGLLAWSALAAAQQQAQTPTTPPPGDKPPRLERIEPGSDVPATTIPPKGGTQIKERKEGGVVTEVEVQAGPSHYTMRPAHPAGTGQPGTVETNSGVRAPQWQVLEFDLNKKRKQASEQPAAAAPAEELAPAEVPPPPRPAQK</sequence>
<protein>
    <recommendedName>
        <fullName evidence="5">DUF2782 domain-containing protein</fullName>
    </recommendedName>
</protein>
<feature type="compositionally biased region" description="Pro residues" evidence="1">
    <location>
        <begin position="144"/>
        <end position="154"/>
    </location>
</feature>
<feature type="compositionally biased region" description="Low complexity" evidence="1">
    <location>
        <begin position="131"/>
        <end position="143"/>
    </location>
</feature>
<organism evidence="3 4">
    <name type="scientific">Massilia terrae</name>
    <dbReference type="NCBI Taxonomy" id="1811224"/>
    <lineage>
        <taxon>Bacteria</taxon>
        <taxon>Pseudomonadati</taxon>
        <taxon>Pseudomonadota</taxon>
        <taxon>Betaproteobacteria</taxon>
        <taxon>Burkholderiales</taxon>
        <taxon>Oxalobacteraceae</taxon>
        <taxon>Telluria group</taxon>
        <taxon>Massilia</taxon>
    </lineage>
</organism>
<feature type="signal peptide" evidence="2">
    <location>
        <begin position="1"/>
        <end position="22"/>
    </location>
</feature>
<reference evidence="3 4" key="1">
    <citation type="submission" date="2022-08" db="EMBL/GenBank/DDBJ databases">
        <title>Reclassification of Massilia species as members of the genera Telluria, Duganella, Pseudoduganella, Mokoshia gen. nov. and Zemynaea gen. nov. using orthogonal and non-orthogonal genome-based approaches.</title>
        <authorList>
            <person name="Bowman J.P."/>
        </authorList>
    </citation>
    <scope>NUCLEOTIDE SEQUENCE [LARGE SCALE GENOMIC DNA]</scope>
    <source>
        <strain evidence="3 4">JCM 31606</strain>
    </source>
</reference>
<evidence type="ECO:0000313" key="4">
    <source>
        <dbReference type="Proteomes" id="UP001204621"/>
    </source>
</evidence>